<dbReference type="InterPro" id="IPR018389">
    <property type="entry name" value="DctP_fam"/>
</dbReference>
<dbReference type="EMBL" id="WNXQ01000008">
    <property type="protein sequence ID" value="MWB79066.1"/>
    <property type="molecule type" value="Genomic_DNA"/>
</dbReference>
<feature type="region of interest" description="Disordered" evidence="4">
    <location>
        <begin position="1"/>
        <end position="29"/>
    </location>
</feature>
<dbReference type="PANTHER" id="PTHR33376:SF15">
    <property type="entry name" value="BLL6794 PROTEIN"/>
    <property type="match status" value="1"/>
</dbReference>
<gene>
    <name evidence="6" type="ORF">GLS40_13585</name>
</gene>
<dbReference type="GO" id="GO:0055085">
    <property type="term" value="P:transmembrane transport"/>
    <property type="evidence" value="ECO:0007669"/>
    <property type="project" value="InterPro"/>
</dbReference>
<comment type="subcellular location">
    <subcellularLocation>
        <location evidence="1">Periplasm</location>
    </subcellularLocation>
</comment>
<dbReference type="GO" id="GO:0042597">
    <property type="term" value="C:periplasmic space"/>
    <property type="evidence" value="ECO:0007669"/>
    <property type="project" value="UniProtKB-SubCell"/>
</dbReference>
<feature type="transmembrane region" description="Helical" evidence="5">
    <location>
        <begin position="37"/>
        <end position="56"/>
    </location>
</feature>
<dbReference type="NCBIfam" id="NF037995">
    <property type="entry name" value="TRAP_S1"/>
    <property type="match status" value="1"/>
</dbReference>
<dbReference type="RefSeq" id="WP_160383278.1">
    <property type="nucleotide sequence ID" value="NZ_WNXQ01000008.1"/>
</dbReference>
<accession>A0A844W4B2</accession>
<dbReference type="PANTHER" id="PTHR33376">
    <property type="match status" value="1"/>
</dbReference>
<dbReference type="Pfam" id="PF03480">
    <property type="entry name" value="DctP"/>
    <property type="match status" value="1"/>
</dbReference>
<protein>
    <submittedName>
        <fullName evidence="6">C4-dicarboxylate ABC transporter substrate-binding protein</fullName>
    </submittedName>
</protein>
<evidence type="ECO:0000256" key="5">
    <source>
        <dbReference type="SAM" id="Phobius"/>
    </source>
</evidence>
<evidence type="ECO:0000313" key="7">
    <source>
        <dbReference type="Proteomes" id="UP000443843"/>
    </source>
</evidence>
<keyword evidence="2" id="KW-0732">Signal</keyword>
<dbReference type="CDD" id="cd13665">
    <property type="entry name" value="PBP2_TRAP_Dctp3_4"/>
    <property type="match status" value="1"/>
</dbReference>
<keyword evidence="5" id="KW-0472">Membrane</keyword>
<dbReference type="AlphaFoldDB" id="A0A844W4B2"/>
<reference evidence="6 7" key="1">
    <citation type="submission" date="2019-11" db="EMBL/GenBank/DDBJ databases">
        <title>Pseudooceanicola pacifica sp. nov., isolated from deep-sea sediment of the Pacific Ocean.</title>
        <authorList>
            <person name="Lyu L."/>
        </authorList>
    </citation>
    <scope>NUCLEOTIDE SEQUENCE [LARGE SCALE GENOMIC DNA]</scope>
    <source>
        <strain evidence="6 7">216_PA32_1</strain>
    </source>
</reference>
<evidence type="ECO:0000256" key="4">
    <source>
        <dbReference type="SAM" id="MobiDB-lite"/>
    </source>
</evidence>
<keyword evidence="5" id="KW-0812">Transmembrane</keyword>
<dbReference type="InterPro" id="IPR038404">
    <property type="entry name" value="TRAP_DctP_sf"/>
</dbReference>
<keyword evidence="5" id="KW-1133">Transmembrane helix</keyword>
<comment type="caution">
    <text evidence="6">The sequence shown here is derived from an EMBL/GenBank/DDBJ whole genome shotgun (WGS) entry which is preliminary data.</text>
</comment>
<evidence type="ECO:0000313" key="6">
    <source>
        <dbReference type="EMBL" id="MWB79066.1"/>
    </source>
</evidence>
<keyword evidence="3" id="KW-0574">Periplasm</keyword>
<dbReference type="Proteomes" id="UP000443843">
    <property type="component" value="Unassembled WGS sequence"/>
</dbReference>
<evidence type="ECO:0000256" key="3">
    <source>
        <dbReference type="ARBA" id="ARBA00022764"/>
    </source>
</evidence>
<feature type="compositionally biased region" description="Basic residues" evidence="4">
    <location>
        <begin position="1"/>
        <end position="10"/>
    </location>
</feature>
<organism evidence="6 7">
    <name type="scientific">Pseudooceanicola pacificus</name>
    <dbReference type="NCBI Taxonomy" id="2676438"/>
    <lineage>
        <taxon>Bacteria</taxon>
        <taxon>Pseudomonadati</taxon>
        <taxon>Pseudomonadota</taxon>
        <taxon>Alphaproteobacteria</taxon>
        <taxon>Rhodobacterales</taxon>
        <taxon>Paracoccaceae</taxon>
        <taxon>Pseudooceanicola</taxon>
    </lineage>
</organism>
<feature type="compositionally biased region" description="Basic and acidic residues" evidence="4">
    <location>
        <begin position="18"/>
        <end position="29"/>
    </location>
</feature>
<proteinExistence type="predicted"/>
<name>A0A844W4B2_9RHOB</name>
<evidence type="ECO:0000256" key="2">
    <source>
        <dbReference type="ARBA" id="ARBA00022729"/>
    </source>
</evidence>
<evidence type="ECO:0000256" key="1">
    <source>
        <dbReference type="ARBA" id="ARBA00004418"/>
    </source>
</evidence>
<dbReference type="Gene3D" id="3.40.190.170">
    <property type="entry name" value="Bacterial extracellular solute-binding protein, family 7"/>
    <property type="match status" value="1"/>
</dbReference>
<keyword evidence="7" id="KW-1185">Reference proteome</keyword>
<sequence>MGSASGRHRASASGQHRSNPEQREEDMSTIRKSVRGILGRGLLGCAATLAISFVTGQAQAQESLRFTTSVPAPSFIYADILSVWAQRVIDDSNGTLDIQMFPAGTLGRDPATHLDMARDGIADISYIVPGYTPGAVNEATILELPGSTPSALAGSLAATKMVEDGLWPGQGMENVKVLGAFSTAPTILTTMNKVETLDDVAGRKLRGAGPTLLATINAIGATPVGGITSPQLAESLSRGLIDGTINEWVALTIFGVAEVAKNHLNINLGASPLMVVMNKDKYDSLPEEARAAIDKNSGAPFARLWGEQFDGAIEKFRSAAMADETRTFTTLTDEQQALWDERLQTVTDAWIAQTPNGQAIYDAFTAAVHEAAE</sequence>